<comment type="caution">
    <text evidence="1">The sequence shown here is derived from an EMBL/GenBank/DDBJ whole genome shotgun (WGS) entry which is preliminary data.</text>
</comment>
<evidence type="ECO:0000313" key="2">
    <source>
        <dbReference type="Proteomes" id="UP001367508"/>
    </source>
</evidence>
<name>A0AAN9PQ22_CANGL</name>
<reference evidence="1 2" key="1">
    <citation type="submission" date="2024-01" db="EMBL/GenBank/DDBJ databases">
        <title>The genomes of 5 underutilized Papilionoideae crops provide insights into root nodulation and disease resistanc.</title>
        <authorList>
            <person name="Jiang F."/>
        </authorList>
    </citation>
    <scope>NUCLEOTIDE SEQUENCE [LARGE SCALE GENOMIC DNA]</scope>
    <source>
        <strain evidence="1">LVBAO_FW01</strain>
        <tissue evidence="1">Leaves</tissue>
    </source>
</reference>
<dbReference type="AlphaFoldDB" id="A0AAN9PQ22"/>
<protein>
    <submittedName>
        <fullName evidence="1">Uncharacterized protein</fullName>
    </submittedName>
</protein>
<keyword evidence="2" id="KW-1185">Reference proteome</keyword>
<dbReference type="EMBL" id="JAYMYQ010000011">
    <property type="protein sequence ID" value="KAK7306169.1"/>
    <property type="molecule type" value="Genomic_DNA"/>
</dbReference>
<proteinExistence type="predicted"/>
<organism evidence="1 2">
    <name type="scientific">Canavalia gladiata</name>
    <name type="common">Sword bean</name>
    <name type="synonym">Dolichos gladiatus</name>
    <dbReference type="NCBI Taxonomy" id="3824"/>
    <lineage>
        <taxon>Eukaryota</taxon>
        <taxon>Viridiplantae</taxon>
        <taxon>Streptophyta</taxon>
        <taxon>Embryophyta</taxon>
        <taxon>Tracheophyta</taxon>
        <taxon>Spermatophyta</taxon>
        <taxon>Magnoliopsida</taxon>
        <taxon>eudicotyledons</taxon>
        <taxon>Gunneridae</taxon>
        <taxon>Pentapetalae</taxon>
        <taxon>rosids</taxon>
        <taxon>fabids</taxon>
        <taxon>Fabales</taxon>
        <taxon>Fabaceae</taxon>
        <taxon>Papilionoideae</taxon>
        <taxon>50 kb inversion clade</taxon>
        <taxon>NPAAA clade</taxon>
        <taxon>indigoferoid/millettioid clade</taxon>
        <taxon>Phaseoleae</taxon>
        <taxon>Canavalia</taxon>
    </lineage>
</organism>
<dbReference type="Proteomes" id="UP001367508">
    <property type="component" value="Unassembled WGS sequence"/>
</dbReference>
<accession>A0AAN9PQ22</accession>
<evidence type="ECO:0000313" key="1">
    <source>
        <dbReference type="EMBL" id="KAK7306169.1"/>
    </source>
</evidence>
<sequence>MVSRGVRRELRIRIPNQVVKTPSELVMLVPDRLARTDWCSRFIFFKCHCDPTSHVNRICKWFNEQKRKTSKIGSAMRASPSLSQVRISLVAIYFKRPHKPGYEYWAVGRIS</sequence>
<gene>
    <name evidence="1" type="ORF">VNO77_44092</name>
</gene>